<dbReference type="EMBL" id="KY487899">
    <property type="protein sequence ID" value="AUM61865.1"/>
    <property type="molecule type" value="Genomic_DNA"/>
</dbReference>
<organism evidence="1">
    <name type="scientific">uncultured virus</name>
    <dbReference type="NCBI Taxonomy" id="340016"/>
    <lineage>
        <taxon>Viruses</taxon>
        <taxon>environmental samples</taxon>
    </lineage>
</organism>
<proteinExistence type="predicted"/>
<sequence length="338" mass="37782">MAYGVVRRTSRAIGRYRPRAYRAAWNAGQMVGKYLKKKYFNRGGGSSRSAKAKTVGSLSEQRDVTTLYRRKRAPRYVRRAAKKFNSKVLYSLDKTQGMKTCIIQASAQINASPSSFNDGQATVGVTMYGYATNNYVANTDPWNGDASWIFARENGSYPTTADATRKLRFRSCTMNFSVQNTYDEGVYMDLYFVLCRSNNGSTTDPVVEWNQAINAQSLGNMTSAVTSSNYYQVTPFDSGNFGRFWLVKSRKRVFMQPSEIYSFQVRDAGNYVLGMNDMFDLKAKKNVTEGVIMVFHNPKVDTVTTPGVPVPGGLQTQVTVTKTYHYSETSVSVDSIGV</sequence>
<protein>
    <submittedName>
        <fullName evidence="1">Capsid</fullName>
    </submittedName>
</protein>
<name>A0A2K9LUW0_9VIRU</name>
<accession>A0A2K9LUW0</accession>
<evidence type="ECO:0000313" key="1">
    <source>
        <dbReference type="EMBL" id="AUM61865.1"/>
    </source>
</evidence>
<gene>
    <name evidence="1" type="primary">Cap</name>
</gene>
<reference evidence="1" key="1">
    <citation type="submission" date="2017-01" db="EMBL/GenBank/DDBJ databases">
        <title>High-throughput sequencing uncovers low homogeneity in the biogeography of single-stranded DNA viruses.</title>
        <authorList>
            <person name="Pearson V.M."/>
            <person name="Rokyta D.R."/>
        </authorList>
    </citation>
    <scope>NUCLEOTIDE SEQUENCE</scope>
</reference>